<evidence type="ECO:0000313" key="2">
    <source>
        <dbReference type="Proteomes" id="UP000445696"/>
    </source>
</evidence>
<evidence type="ECO:0000313" key="1">
    <source>
        <dbReference type="EMBL" id="MZR22637.1"/>
    </source>
</evidence>
<keyword evidence="2" id="KW-1185">Reference proteome</keyword>
<organism evidence="1 2">
    <name type="scientific">Sneathiella chungangensis</name>
    <dbReference type="NCBI Taxonomy" id="1418234"/>
    <lineage>
        <taxon>Bacteria</taxon>
        <taxon>Pseudomonadati</taxon>
        <taxon>Pseudomonadota</taxon>
        <taxon>Alphaproteobacteria</taxon>
        <taxon>Sneathiellales</taxon>
        <taxon>Sneathiellaceae</taxon>
        <taxon>Sneathiella</taxon>
    </lineage>
</organism>
<dbReference type="PANTHER" id="PTHR33986:SF15">
    <property type="entry name" value="MITOCHONDRIAL FISSION PROTEIN ELM1"/>
    <property type="match status" value="1"/>
</dbReference>
<proteinExistence type="predicted"/>
<gene>
    <name evidence="1" type="ORF">GQF03_09850</name>
</gene>
<protein>
    <recommendedName>
        <fullName evidence="3">Nucleoside-diphosphate sugar epimerase</fullName>
    </recommendedName>
</protein>
<reference evidence="1 2" key="1">
    <citation type="journal article" date="2014" name="Int. J. Syst. Evol. Microbiol.">
        <title>Sneathiella chungangensis sp. nov., isolated from a marine sand, and emended description of the genus Sneathiella.</title>
        <authorList>
            <person name="Siamphan C."/>
            <person name="Kim H."/>
            <person name="Lee J.S."/>
            <person name="Kim W."/>
        </authorList>
    </citation>
    <scope>NUCLEOTIDE SEQUENCE [LARGE SCALE GENOMIC DNA]</scope>
    <source>
        <strain evidence="1 2">KCTC 32476</strain>
    </source>
</reference>
<comment type="caution">
    <text evidence="1">The sequence shown here is derived from an EMBL/GenBank/DDBJ whole genome shotgun (WGS) entry which is preliminary data.</text>
</comment>
<dbReference type="Proteomes" id="UP000445696">
    <property type="component" value="Unassembled WGS sequence"/>
</dbReference>
<dbReference type="PANTHER" id="PTHR33986">
    <property type="entry name" value="OS02G0535700 PROTEIN"/>
    <property type="match status" value="1"/>
</dbReference>
<accession>A0A845MHB1</accession>
<name>A0A845MHB1_9PROT</name>
<sequence length="329" mass="36470">MKTQSAAQNPSCWVVTDGSAGMEIQCIGLAEAMGLEFEVKRIVTTRPWRWLPPKFWLNPLKTLDKSGDLLNPPWPDILITCGRQSIPLSLAIKKANGDKTFTIHIQTPNCAAAEFDLVIVPEHDKLRGTNVLVAIGALGRTTPERLEKEGEKLAPGLAHLSQPLVTVLVGGSNRCYDMTEETMRDLAAKLTELHQETNCSFLVTTSRRTGTENEKILKSALSGVPHRLWTGDGENPYFGFLALADALIVTGDSVNMVCEACALGKPVHIYELPGGNDKFNRFHKSMRDKGYTRPFKGRLEHWTYPPLLETRKVAAEVQRILKERSTPAQ</sequence>
<dbReference type="Pfam" id="PF06258">
    <property type="entry name" value="Mito_fiss_Elm1"/>
    <property type="match status" value="1"/>
</dbReference>
<dbReference type="InterPro" id="IPR009367">
    <property type="entry name" value="Elm1-like"/>
</dbReference>
<dbReference type="AlphaFoldDB" id="A0A845MHB1"/>
<dbReference type="OrthoDB" id="272235at2"/>
<dbReference type="EMBL" id="WTVA01000004">
    <property type="protein sequence ID" value="MZR22637.1"/>
    <property type="molecule type" value="Genomic_DNA"/>
</dbReference>
<evidence type="ECO:0008006" key="3">
    <source>
        <dbReference type="Google" id="ProtNLM"/>
    </source>
</evidence>